<accession>A0ABU3V3W4</accession>
<protein>
    <recommendedName>
        <fullName evidence="3">Bacterial Ig domain-containing protein</fullName>
    </recommendedName>
</protein>
<gene>
    <name evidence="1" type="ORF">PU648_53080</name>
</gene>
<organism evidence="1 2">
    <name type="scientific">Streptomyces mirabilis</name>
    <dbReference type="NCBI Taxonomy" id="68239"/>
    <lineage>
        <taxon>Bacteria</taxon>
        <taxon>Bacillati</taxon>
        <taxon>Actinomycetota</taxon>
        <taxon>Actinomycetes</taxon>
        <taxon>Kitasatosporales</taxon>
        <taxon>Streptomycetaceae</taxon>
        <taxon>Streptomyces</taxon>
    </lineage>
</organism>
<sequence length="590" mass="61580">MKTYSLAWQNAKRIWTNGSRVFVLNAADSLEVYKQSAPTTGNGTLTKISETATSTAALFDATNVRMVNSTVYALTSTGAINQYSYTETPIIGTIAARLQSAGVVATGLTDVSQAWSPGAGVVNTQTTTSDPDTTGQIAKYSTGPWAQLGPEVRTGIVGTIMADAGPCLADPDPSVQPYFATPPDETGGVEDVDPAEEVAQTPSNTVTGKFTLGSGQPAAGLRVTLTANDLGDGATGQTQVPFLGMATTAADGTWSITLPGTLPADVQQAKDDNGGILNLQATAEGATTTTSTPMLGVDTLSTATAQQSATVSGQNDYGHSTLLAPNTVSGTTQDTYAASTDSSTLAADYNPYLVNGHDVSAEAVRPPTVPMSSGNCWDTKTKIDSSTKYTVVGEAHANWDAKSTFEYESSMSSSIDTAVKSSGNWTIGASKELSQSNGMTVGWSNKSKYSHQYQVPILYKKWKYQHWCSGSVRATWYKIEASGYHIPADGAAGKFGKDVSSKDGSAHFNKAPKANRTYLEGGGGTLSLAHGSSVKFGGAVSAFGISLGAKTGYDSNHRQRITFGNQPGKHWIWGKNGSLSSGHAGVFYSK</sequence>
<dbReference type="EMBL" id="JARAKF010000002">
    <property type="protein sequence ID" value="MDU9000876.1"/>
    <property type="molecule type" value="Genomic_DNA"/>
</dbReference>
<evidence type="ECO:0000313" key="2">
    <source>
        <dbReference type="Proteomes" id="UP001257627"/>
    </source>
</evidence>
<proteinExistence type="predicted"/>
<dbReference type="Proteomes" id="UP001257627">
    <property type="component" value="Unassembled WGS sequence"/>
</dbReference>
<dbReference type="RefSeq" id="WP_316738131.1">
    <property type="nucleotide sequence ID" value="NZ_JARAKF010000002.1"/>
</dbReference>
<evidence type="ECO:0008006" key="3">
    <source>
        <dbReference type="Google" id="ProtNLM"/>
    </source>
</evidence>
<comment type="caution">
    <text evidence="1">The sequence shown here is derived from an EMBL/GenBank/DDBJ whole genome shotgun (WGS) entry which is preliminary data.</text>
</comment>
<keyword evidence="2" id="KW-1185">Reference proteome</keyword>
<reference evidence="1 2" key="1">
    <citation type="submission" date="2023-02" db="EMBL/GenBank/DDBJ databases">
        <authorList>
            <person name="Maleckis M."/>
        </authorList>
    </citation>
    <scope>NUCLEOTIDE SEQUENCE [LARGE SCALE GENOMIC DNA]</scope>
    <source>
        <strain evidence="1 2">P8-A2</strain>
    </source>
</reference>
<name>A0ABU3V3W4_9ACTN</name>
<evidence type="ECO:0000313" key="1">
    <source>
        <dbReference type="EMBL" id="MDU9000876.1"/>
    </source>
</evidence>